<dbReference type="SUPFAM" id="SSF52317">
    <property type="entry name" value="Class I glutamine amidotransferase-like"/>
    <property type="match status" value="1"/>
</dbReference>
<evidence type="ECO:0000259" key="2">
    <source>
        <dbReference type="Pfam" id="PF09822"/>
    </source>
</evidence>
<dbReference type="RefSeq" id="WP_076835446.1">
    <property type="nucleotide sequence ID" value="NZ_CP019434.1"/>
</dbReference>
<evidence type="ECO:0000313" key="4">
    <source>
        <dbReference type="Proteomes" id="UP000243807"/>
    </source>
</evidence>
<dbReference type="InterPro" id="IPR029062">
    <property type="entry name" value="Class_I_gatase-like"/>
</dbReference>
<dbReference type="Pfam" id="PF09822">
    <property type="entry name" value="ABC_transp_aux"/>
    <property type="match status" value="1"/>
</dbReference>
<feature type="transmembrane region" description="Helical" evidence="1">
    <location>
        <begin position="426"/>
        <end position="449"/>
    </location>
</feature>
<feature type="domain" description="ABC-type uncharacterised transport system" evidence="2">
    <location>
        <begin position="154"/>
        <end position="386"/>
    </location>
</feature>
<organism evidence="3 4">
    <name type="scientific">Acidihalobacter ferrooxydans</name>
    <dbReference type="NCBI Taxonomy" id="1765967"/>
    <lineage>
        <taxon>Bacteria</taxon>
        <taxon>Pseudomonadati</taxon>
        <taxon>Pseudomonadota</taxon>
        <taxon>Gammaproteobacteria</taxon>
        <taxon>Chromatiales</taxon>
        <taxon>Ectothiorhodospiraceae</taxon>
        <taxon>Acidihalobacter</taxon>
    </lineage>
</organism>
<keyword evidence="1" id="KW-0472">Membrane</keyword>
<proteinExistence type="predicted"/>
<dbReference type="Proteomes" id="UP000243807">
    <property type="component" value="Chromosome"/>
</dbReference>
<dbReference type="STRING" id="1765967.BW247_02270"/>
<protein>
    <recommendedName>
        <fullName evidence="2">ABC-type uncharacterized transport system domain-containing protein</fullName>
    </recommendedName>
</protein>
<keyword evidence="4" id="KW-1185">Reference proteome</keyword>
<sequence length="456" mass="49426">MHVSRTTRWKLRLNSLLFLALFLLAIGLLAWLSHQYRYVQDWTANHRNSLAPTTVKLLRANPRPYQFIAFVANNADLHARVRRQIALYQAVDPHISLKFVNPDLHPAQANRYGVTHTGQLAIALDGRTRVVENLSQETLLNALLHLTRGADQWVVFLDGHQERSPFDTTSAGLSRLAAALQHDGFHLQPLNLLRTPQIPENTSVLVIAEPKTALTAGEVTAIGKYLAGGGALLWLHAPGSLHGLDPLAKQLGIRFVPGTVVDADANLRTMLGIKNPAIVPILNYGPSPVTEHLQIQTLIPFSAGIVQPAGNAHWSAVPLLRTLQQSWSTTAPLHGTVHFDAARGDTAGPLILGEALTGKSVHGGKQPRAVILGSGAFASNAFIGQGANLELALAAINWLGHDDSLIQVHLPAAPDTRLQLSRVDGYVIAGLFLVALPLALFITGGVIWLRRRRPAR</sequence>
<evidence type="ECO:0000256" key="1">
    <source>
        <dbReference type="SAM" id="Phobius"/>
    </source>
</evidence>
<gene>
    <name evidence="3" type="ORF">BW247_02270</name>
</gene>
<dbReference type="OrthoDB" id="8530910at2"/>
<keyword evidence="1" id="KW-1133">Transmembrane helix</keyword>
<dbReference type="KEGG" id="afy:BW247_02270"/>
<keyword evidence="1" id="KW-0812">Transmembrane</keyword>
<name>A0A1P8UE34_9GAMM</name>
<reference evidence="3 4" key="1">
    <citation type="submission" date="2017-01" db="EMBL/GenBank/DDBJ databases">
        <title>Draft sequence of Acidihalobacter ferrooxidans strain DSM 14175 (strain V8).</title>
        <authorList>
            <person name="Khaleque H.N."/>
            <person name="Ramsay J.P."/>
            <person name="Murphy R.J.T."/>
            <person name="Kaksonen A.H."/>
            <person name="Boxall N.J."/>
            <person name="Watkin E.L.J."/>
        </authorList>
    </citation>
    <scope>NUCLEOTIDE SEQUENCE [LARGE SCALE GENOMIC DNA]</scope>
    <source>
        <strain evidence="3 4">V8</strain>
    </source>
</reference>
<dbReference type="EMBL" id="CP019434">
    <property type="protein sequence ID" value="APZ42066.1"/>
    <property type="molecule type" value="Genomic_DNA"/>
</dbReference>
<accession>A0A1P8UE34</accession>
<dbReference type="InterPro" id="IPR019196">
    <property type="entry name" value="ABC_transp_unknown"/>
</dbReference>
<evidence type="ECO:0000313" key="3">
    <source>
        <dbReference type="EMBL" id="APZ42066.1"/>
    </source>
</evidence>
<dbReference type="AlphaFoldDB" id="A0A1P8UE34"/>